<dbReference type="PANTHER" id="PTHR41286">
    <property type="entry name" value="HNH NUCLEASE YAJD-RELATED"/>
    <property type="match status" value="1"/>
</dbReference>
<dbReference type="InterPro" id="IPR003615">
    <property type="entry name" value="HNH_nuc"/>
</dbReference>
<evidence type="ECO:0000259" key="5">
    <source>
        <dbReference type="Pfam" id="PF01844"/>
    </source>
</evidence>
<reference evidence="6 7" key="1">
    <citation type="submission" date="2022-10" db="EMBL/GenBank/DDBJ databases">
        <title>Complete genome sequence of Exiguobacterium profundum TSS-3 isolated from an extremely saline-alkaline spring located in Ixtapa, Chiapas-Mexico.</title>
        <authorList>
            <person name="Rincon-Rosales R."/>
            <person name="Rogel M.A."/>
            <person name="Rincon-Molina C.I."/>
            <person name="Guerrero G."/>
            <person name="Manzano-Gomez L.A."/>
            <person name="Lopez-Lopez A."/>
            <person name="Rincon Molina F.A."/>
            <person name="Martinez-Romero E."/>
        </authorList>
    </citation>
    <scope>NUCLEOTIDE SEQUENCE [LARGE SCALE GENOMIC DNA]</scope>
    <source>
        <strain evidence="6 7">TSS-3</strain>
    </source>
</reference>
<evidence type="ECO:0000256" key="4">
    <source>
        <dbReference type="ARBA" id="ARBA00040194"/>
    </source>
</evidence>
<sequence length="111" mass="12691">MAKVVGLLKHTAAAKKFYWSSAWKKCRASYIQSVFGLCERCSKPGGIVHHKEYIDHTNVDDPSITLNHENLELLCQTCHNQEHFEKGGVTRRDVMFDDDGNLIQRSEGDER</sequence>
<gene>
    <name evidence="6" type="ORF">OE059_04750</name>
</gene>
<protein>
    <recommendedName>
        <fullName evidence="4">Putative HNH nuclease YajD</fullName>
    </recommendedName>
</protein>
<organism evidence="6 7">
    <name type="scientific">Exiguobacterium profundum</name>
    <dbReference type="NCBI Taxonomy" id="307643"/>
    <lineage>
        <taxon>Bacteria</taxon>
        <taxon>Bacillati</taxon>
        <taxon>Bacillota</taxon>
        <taxon>Bacilli</taxon>
        <taxon>Bacillales</taxon>
        <taxon>Bacillales Family XII. Incertae Sedis</taxon>
        <taxon>Exiguobacterium</taxon>
    </lineage>
</organism>
<dbReference type="Pfam" id="PF01844">
    <property type="entry name" value="HNH"/>
    <property type="match status" value="1"/>
</dbReference>
<dbReference type="GO" id="GO:0004519">
    <property type="term" value="F:endonuclease activity"/>
    <property type="evidence" value="ECO:0007669"/>
    <property type="project" value="UniProtKB-KW"/>
</dbReference>
<name>A0ABY8B221_9BACL</name>
<keyword evidence="6" id="KW-0255">Endonuclease</keyword>
<evidence type="ECO:0000313" key="6">
    <source>
        <dbReference type="EMBL" id="WED56172.1"/>
    </source>
</evidence>
<accession>A0ABY8B221</accession>
<dbReference type="InterPro" id="IPR002711">
    <property type="entry name" value="HNH"/>
</dbReference>
<comment type="similarity">
    <text evidence="3">Belongs to the HNH nuclease family.</text>
</comment>
<dbReference type="Proteomes" id="UP001219957">
    <property type="component" value="Chromosome"/>
</dbReference>
<proteinExistence type="inferred from homology"/>
<dbReference type="RefSeq" id="WP_275060476.1">
    <property type="nucleotide sequence ID" value="NZ_CP109617.1"/>
</dbReference>
<evidence type="ECO:0000256" key="1">
    <source>
        <dbReference type="ARBA" id="ARBA00022722"/>
    </source>
</evidence>
<keyword evidence="2" id="KW-0378">Hydrolase</keyword>
<keyword evidence="1" id="KW-0540">Nuclease</keyword>
<evidence type="ECO:0000256" key="3">
    <source>
        <dbReference type="ARBA" id="ARBA00038412"/>
    </source>
</evidence>
<evidence type="ECO:0000256" key="2">
    <source>
        <dbReference type="ARBA" id="ARBA00022801"/>
    </source>
</evidence>
<dbReference type="CDD" id="cd00085">
    <property type="entry name" value="HNHc"/>
    <property type="match status" value="1"/>
</dbReference>
<evidence type="ECO:0000313" key="7">
    <source>
        <dbReference type="Proteomes" id="UP001219957"/>
    </source>
</evidence>
<dbReference type="PANTHER" id="PTHR41286:SF1">
    <property type="entry name" value="HNH NUCLEASE YAJD-RELATED"/>
    <property type="match status" value="1"/>
</dbReference>
<keyword evidence="7" id="KW-1185">Reference proteome</keyword>
<dbReference type="EMBL" id="CP109617">
    <property type="protein sequence ID" value="WED56172.1"/>
    <property type="molecule type" value="Genomic_DNA"/>
</dbReference>
<feature type="domain" description="HNH" evidence="5">
    <location>
        <begin position="38"/>
        <end position="84"/>
    </location>
</feature>